<sequence length="147" mass="15936">MCQWSLPLLVTVVWLWSSGQPILRSGGLLDARAPSLFLAGVDLLVFRSLIPSVDTVARPPFTVDSRIVRKFRSIGWDLLTRASTLCIQDADVPVEPTTGGGLAAIQSLPGLQIGWAVGSARTAEVSMCKSYSVPSLRTRQTYLSYTL</sequence>
<feature type="signal peptide" evidence="1">
    <location>
        <begin position="1"/>
        <end position="19"/>
    </location>
</feature>
<keyword evidence="1" id="KW-0732">Signal</keyword>
<dbReference type="AlphaFoldDB" id="A0A0H2S8D7"/>
<dbReference type="Proteomes" id="UP000053477">
    <property type="component" value="Unassembled WGS sequence"/>
</dbReference>
<gene>
    <name evidence="2" type="ORF">SCHPADRAFT_884933</name>
</gene>
<feature type="chain" id="PRO_5005202086" description="Secreted protein" evidence="1">
    <location>
        <begin position="20"/>
        <end position="147"/>
    </location>
</feature>
<keyword evidence="3" id="KW-1185">Reference proteome</keyword>
<accession>A0A0H2S8D7</accession>
<organism evidence="2 3">
    <name type="scientific">Schizopora paradoxa</name>
    <dbReference type="NCBI Taxonomy" id="27342"/>
    <lineage>
        <taxon>Eukaryota</taxon>
        <taxon>Fungi</taxon>
        <taxon>Dikarya</taxon>
        <taxon>Basidiomycota</taxon>
        <taxon>Agaricomycotina</taxon>
        <taxon>Agaricomycetes</taxon>
        <taxon>Hymenochaetales</taxon>
        <taxon>Schizoporaceae</taxon>
        <taxon>Schizopora</taxon>
    </lineage>
</organism>
<dbReference type="EMBL" id="KQ085883">
    <property type="protein sequence ID" value="KLO20199.1"/>
    <property type="molecule type" value="Genomic_DNA"/>
</dbReference>
<evidence type="ECO:0008006" key="4">
    <source>
        <dbReference type="Google" id="ProtNLM"/>
    </source>
</evidence>
<protein>
    <recommendedName>
        <fullName evidence="4">Secreted protein</fullName>
    </recommendedName>
</protein>
<evidence type="ECO:0000313" key="3">
    <source>
        <dbReference type="Proteomes" id="UP000053477"/>
    </source>
</evidence>
<dbReference type="InParanoid" id="A0A0H2S8D7"/>
<name>A0A0H2S8D7_9AGAM</name>
<proteinExistence type="predicted"/>
<evidence type="ECO:0000313" key="2">
    <source>
        <dbReference type="EMBL" id="KLO20199.1"/>
    </source>
</evidence>
<evidence type="ECO:0000256" key="1">
    <source>
        <dbReference type="SAM" id="SignalP"/>
    </source>
</evidence>
<reference evidence="2 3" key="1">
    <citation type="submission" date="2015-04" db="EMBL/GenBank/DDBJ databases">
        <title>Complete genome sequence of Schizopora paradoxa KUC8140, a cosmopolitan wood degrader in East Asia.</title>
        <authorList>
            <consortium name="DOE Joint Genome Institute"/>
            <person name="Min B."/>
            <person name="Park H."/>
            <person name="Jang Y."/>
            <person name="Kim J.-J."/>
            <person name="Kim K.H."/>
            <person name="Pangilinan J."/>
            <person name="Lipzen A."/>
            <person name="Riley R."/>
            <person name="Grigoriev I.V."/>
            <person name="Spatafora J.W."/>
            <person name="Choi I.-G."/>
        </authorList>
    </citation>
    <scope>NUCLEOTIDE SEQUENCE [LARGE SCALE GENOMIC DNA]</scope>
    <source>
        <strain evidence="2 3">KUC8140</strain>
    </source>
</reference>